<dbReference type="Proteomes" id="UP000681967">
    <property type="component" value="Unassembled WGS sequence"/>
</dbReference>
<reference evidence="2" key="1">
    <citation type="submission" date="2021-02" db="EMBL/GenBank/DDBJ databases">
        <authorList>
            <person name="Nowell W R."/>
        </authorList>
    </citation>
    <scope>NUCLEOTIDE SEQUENCE</scope>
</reference>
<evidence type="ECO:0000313" key="3">
    <source>
        <dbReference type="EMBL" id="CAF4146089.1"/>
    </source>
</evidence>
<dbReference type="Proteomes" id="UP000676336">
    <property type="component" value="Unassembled WGS sequence"/>
</dbReference>
<sequence>MNQINSKLEQIQNKNDQFERFMTKKSSNDEITSKKIDELITCNNNNKINVTQHEIKITRHENIFTKLIFPFLDEISTFLTNLNSGKHNDPLDADFKVKINRMKAQLNNVKSNKEF</sequence>
<accession>A0A8S2QN20</accession>
<name>A0A8S2QN20_9BILA</name>
<dbReference type="EMBL" id="CAJOBH010008777">
    <property type="protein sequence ID" value="CAF4122885.1"/>
    <property type="molecule type" value="Genomic_DNA"/>
</dbReference>
<evidence type="ECO:0000313" key="2">
    <source>
        <dbReference type="EMBL" id="CAF4122885.1"/>
    </source>
</evidence>
<evidence type="ECO:0000313" key="4">
    <source>
        <dbReference type="Proteomes" id="UP000681967"/>
    </source>
</evidence>
<proteinExistence type="predicted"/>
<dbReference type="EMBL" id="CAJOBI010006362">
    <property type="protein sequence ID" value="CAF4058281.1"/>
    <property type="molecule type" value="Genomic_DNA"/>
</dbReference>
<gene>
    <name evidence="2" type="ORF">BYL167_LOCUS20170</name>
    <name evidence="3" type="ORF">GIL414_LOCUS19270</name>
    <name evidence="1" type="ORF">SMN809_LOCUS15038</name>
</gene>
<organism evidence="2 4">
    <name type="scientific">Rotaria magnacalcarata</name>
    <dbReference type="NCBI Taxonomy" id="392030"/>
    <lineage>
        <taxon>Eukaryota</taxon>
        <taxon>Metazoa</taxon>
        <taxon>Spiralia</taxon>
        <taxon>Gnathifera</taxon>
        <taxon>Rotifera</taxon>
        <taxon>Eurotatoria</taxon>
        <taxon>Bdelloidea</taxon>
        <taxon>Philodinida</taxon>
        <taxon>Philodinidae</taxon>
        <taxon>Rotaria</taxon>
    </lineage>
</organism>
<dbReference type="Proteomes" id="UP000681720">
    <property type="component" value="Unassembled WGS sequence"/>
</dbReference>
<dbReference type="EMBL" id="CAJOBJ010009773">
    <property type="protein sequence ID" value="CAF4146089.1"/>
    <property type="molecule type" value="Genomic_DNA"/>
</dbReference>
<evidence type="ECO:0000313" key="1">
    <source>
        <dbReference type="EMBL" id="CAF4058281.1"/>
    </source>
</evidence>
<dbReference type="AlphaFoldDB" id="A0A8S2QN20"/>
<comment type="caution">
    <text evidence="2">The sequence shown here is derived from an EMBL/GenBank/DDBJ whole genome shotgun (WGS) entry which is preliminary data.</text>
</comment>
<protein>
    <submittedName>
        <fullName evidence="2">Uncharacterized protein</fullName>
    </submittedName>
</protein>